<feature type="region of interest" description="Disordered" evidence="1">
    <location>
        <begin position="176"/>
        <end position="297"/>
    </location>
</feature>
<dbReference type="PANTHER" id="PTHR12276">
    <property type="entry name" value="EPSIN/ENT-RELATED"/>
    <property type="match status" value="1"/>
</dbReference>
<feature type="compositionally biased region" description="Low complexity" evidence="1">
    <location>
        <begin position="455"/>
        <end position="480"/>
    </location>
</feature>
<name>A0ABQ5KMJ5_9EUKA</name>
<evidence type="ECO:0000313" key="4">
    <source>
        <dbReference type="Proteomes" id="UP001057375"/>
    </source>
</evidence>
<proteinExistence type="predicted"/>
<evidence type="ECO:0000313" key="3">
    <source>
        <dbReference type="EMBL" id="GKT32534.1"/>
    </source>
</evidence>
<feature type="compositionally biased region" description="Basic residues" evidence="1">
    <location>
        <begin position="499"/>
        <end position="512"/>
    </location>
</feature>
<dbReference type="InterPro" id="IPR008942">
    <property type="entry name" value="ENTH_VHS"/>
</dbReference>
<dbReference type="SUPFAM" id="SSF48464">
    <property type="entry name" value="ENTH/VHS domain"/>
    <property type="match status" value="1"/>
</dbReference>
<evidence type="ECO:0000259" key="2">
    <source>
        <dbReference type="PROSITE" id="PS50942"/>
    </source>
</evidence>
<dbReference type="EMBL" id="BQXS01010004">
    <property type="protein sequence ID" value="GKT32534.1"/>
    <property type="molecule type" value="Genomic_DNA"/>
</dbReference>
<accession>A0ABQ5KMJ5</accession>
<gene>
    <name evidence="3" type="ORF">ADUPG1_006669</name>
</gene>
<feature type="compositionally biased region" description="Low complexity" evidence="1">
    <location>
        <begin position="195"/>
        <end position="207"/>
    </location>
</feature>
<dbReference type="InterPro" id="IPR013809">
    <property type="entry name" value="ENTH"/>
</dbReference>
<comment type="caution">
    <text evidence="3">The sequence shown here is derived from an EMBL/GenBank/DDBJ whole genome shotgun (WGS) entry which is preliminary data.</text>
</comment>
<sequence>MSFDALAGGSQKKSFFKGVRDKLKGYSPAESIIVDLTNPKETWGPSPEKMQVLVDMADRKSFEGTGVLQCCFERMRDATGKKWKQSYKCMMIIEYLLLHASESTVAEIKRGSFHLRTQLDFRYKDEEGQDKGQNVRIRAEKILKLIEDPETLKADRAEARYIRDKVRGKGLLLGQSRGMDLSGMKKPTSPALCDSSPRSSLRLSSPSGVKKTPLPSNLASAFTDDLFDQPIGSDKAELVGDEDEDSVSGSPRDDFERSRSESGSPMGQAGYTDPFAAFTPAVPTQSGTILDSTPRREQKTVIHDDLDDLFGDFTAVSADTSSVPTSKMPIEVETEPSTIIQATGSVKDTANDLIDDEFGFAFEPKPRKPAQPVSKPVPKPVSKPAPVDDFDDLFDIMSGPATVSQKPKSSTPQKQTKSVPPTQTKTLSQPTTSKAPDRGGFDSIFDAFSPESQMKSVSSSKPKTKPKPTSSSSDFMDDMFGPSKYSSPKISLEEDKERKTHHHYSKKVHKKPSSQAKKTVVHDSFDDFFTQPTTSKPQSIVQTPKKVDQKKTFDLFDELTM</sequence>
<dbReference type="PANTHER" id="PTHR12276:SF45">
    <property type="entry name" value="CLATHRIN INTERACTOR 1"/>
    <property type="match status" value="1"/>
</dbReference>
<feature type="compositionally biased region" description="Polar residues" evidence="1">
    <location>
        <begin position="282"/>
        <end position="291"/>
    </location>
</feature>
<feature type="domain" description="ENTH" evidence="2">
    <location>
        <begin position="21"/>
        <end position="156"/>
    </location>
</feature>
<dbReference type="Pfam" id="PF01417">
    <property type="entry name" value="ENTH"/>
    <property type="match status" value="1"/>
</dbReference>
<dbReference type="CDD" id="cd03571">
    <property type="entry name" value="ENTH"/>
    <property type="match status" value="1"/>
</dbReference>
<feature type="compositionally biased region" description="Basic and acidic residues" evidence="1">
    <location>
        <begin position="251"/>
        <end position="260"/>
    </location>
</feature>
<keyword evidence="4" id="KW-1185">Reference proteome</keyword>
<dbReference type="SMART" id="SM00273">
    <property type="entry name" value="ENTH"/>
    <property type="match status" value="1"/>
</dbReference>
<feature type="region of interest" description="Disordered" evidence="1">
    <location>
        <begin position="361"/>
        <end position="519"/>
    </location>
</feature>
<evidence type="ECO:0000256" key="1">
    <source>
        <dbReference type="SAM" id="MobiDB-lite"/>
    </source>
</evidence>
<organism evidence="3 4">
    <name type="scientific">Aduncisulcus paluster</name>
    <dbReference type="NCBI Taxonomy" id="2918883"/>
    <lineage>
        <taxon>Eukaryota</taxon>
        <taxon>Metamonada</taxon>
        <taxon>Carpediemonas-like organisms</taxon>
        <taxon>Aduncisulcus</taxon>
    </lineage>
</organism>
<protein>
    <recommendedName>
        <fullName evidence="2">ENTH domain-containing protein</fullName>
    </recommendedName>
</protein>
<reference evidence="3" key="1">
    <citation type="submission" date="2022-03" db="EMBL/GenBank/DDBJ databases">
        <title>Draft genome sequence of Aduncisulcus paluster, a free-living microaerophilic Fornicata.</title>
        <authorList>
            <person name="Yuyama I."/>
            <person name="Kume K."/>
            <person name="Tamura T."/>
            <person name="Inagaki Y."/>
            <person name="Hashimoto T."/>
        </authorList>
    </citation>
    <scope>NUCLEOTIDE SEQUENCE</scope>
    <source>
        <strain evidence="3">NY0171</strain>
    </source>
</reference>
<dbReference type="Gene3D" id="1.25.40.90">
    <property type="match status" value="1"/>
</dbReference>
<dbReference type="PROSITE" id="PS50942">
    <property type="entry name" value="ENTH"/>
    <property type="match status" value="1"/>
</dbReference>
<feature type="compositionally biased region" description="Polar residues" evidence="1">
    <location>
        <begin position="401"/>
        <end position="434"/>
    </location>
</feature>
<dbReference type="Proteomes" id="UP001057375">
    <property type="component" value="Unassembled WGS sequence"/>
</dbReference>